<evidence type="ECO:0000256" key="6">
    <source>
        <dbReference type="ARBA" id="ARBA00022989"/>
    </source>
</evidence>
<feature type="transmembrane region" description="Helical" evidence="8">
    <location>
        <begin position="335"/>
        <end position="353"/>
    </location>
</feature>
<keyword evidence="5 8" id="KW-0812">Transmembrane</keyword>
<evidence type="ECO:0000256" key="7">
    <source>
        <dbReference type="ARBA" id="ARBA00023136"/>
    </source>
</evidence>
<proteinExistence type="predicted"/>
<keyword evidence="7 8" id="KW-0472">Membrane</keyword>
<evidence type="ECO:0000313" key="11">
    <source>
        <dbReference type="Proteomes" id="UP000178187"/>
    </source>
</evidence>
<name>A0A1G1KYM9_9BACT</name>
<dbReference type="Proteomes" id="UP000178187">
    <property type="component" value="Unassembled WGS sequence"/>
</dbReference>
<dbReference type="PANTHER" id="PTHR33908">
    <property type="entry name" value="MANNOSYLTRANSFERASE YKCB-RELATED"/>
    <property type="match status" value="1"/>
</dbReference>
<dbReference type="GO" id="GO:0016763">
    <property type="term" value="F:pentosyltransferase activity"/>
    <property type="evidence" value="ECO:0007669"/>
    <property type="project" value="TreeGrafter"/>
</dbReference>
<keyword evidence="3" id="KW-0328">Glycosyltransferase</keyword>
<dbReference type="AlphaFoldDB" id="A0A1G1KYM9"/>
<feature type="transmembrane region" description="Helical" evidence="8">
    <location>
        <begin position="154"/>
        <end position="170"/>
    </location>
</feature>
<evidence type="ECO:0000256" key="8">
    <source>
        <dbReference type="SAM" id="Phobius"/>
    </source>
</evidence>
<accession>A0A1G1KYM9</accession>
<dbReference type="Pfam" id="PF13231">
    <property type="entry name" value="PMT_2"/>
    <property type="match status" value="1"/>
</dbReference>
<evidence type="ECO:0000256" key="1">
    <source>
        <dbReference type="ARBA" id="ARBA00004651"/>
    </source>
</evidence>
<feature type="transmembrane region" description="Helical" evidence="8">
    <location>
        <begin position="313"/>
        <end position="329"/>
    </location>
</feature>
<dbReference type="EMBL" id="MHFR01000037">
    <property type="protein sequence ID" value="OGW98016.1"/>
    <property type="molecule type" value="Genomic_DNA"/>
</dbReference>
<evidence type="ECO:0000256" key="2">
    <source>
        <dbReference type="ARBA" id="ARBA00022475"/>
    </source>
</evidence>
<keyword evidence="6 8" id="KW-1133">Transmembrane helix</keyword>
<sequence length="540" mass="62355">MTKKSDILLWLAGAGFLLLLFGFIFLPPISTDELIYHLPLASSIFQHKGFPFSADNIYFYFPQLGESLFSLIYPLFGVLGAKAIHFLCGLAIAAAIYRFSRKYLAPGQAVLSAVIFLTAPSIMELMTLAYVDLFYTLFTFLAVVSMLKYFENGRMRWIFAISLMVGGAMATKYTGFQLLILATIFILIERLIGKRKNFPFELVILPVVSIAVVSPYLIRNYFLTGWPFFPFDFGGLPLKPEINWDPERARFYLGWLGTFGAPIGQESIWHTVLAPILIFIQGKFDDQRYYEGVLGPVFLLIPFLLYKKKLSREIKLLGLFTILYFYYWAFTTMQVRFLVPILPVMCVLLGYGLSQTKSKIIRFVVYGLIAFNCLTGVRALWAAEPLNFWLGKESREAYLSRRLGVYFEMYRQTNKIVGPNDKVYLVNTKNYVYYLNCNWTADFVFERWRLDKRLKEIEKPEQLFQFFEANKMTHLLIDEQFIADPKFGLEVRELAIFQTFLSKYTDILVQKGAFVLRRIKTNQYNGVPGFALTENRAKTS</sequence>
<feature type="transmembrane region" description="Helical" evidence="8">
    <location>
        <begin position="71"/>
        <end position="96"/>
    </location>
</feature>
<feature type="transmembrane region" description="Helical" evidence="8">
    <location>
        <begin position="200"/>
        <end position="218"/>
    </location>
</feature>
<keyword evidence="2" id="KW-1003">Cell membrane</keyword>
<dbReference type="InterPro" id="IPR038731">
    <property type="entry name" value="RgtA/B/C-like"/>
</dbReference>
<feature type="domain" description="Glycosyltransferase RgtA/B/C/D-like" evidence="9">
    <location>
        <begin position="70"/>
        <end position="217"/>
    </location>
</feature>
<evidence type="ECO:0000256" key="5">
    <source>
        <dbReference type="ARBA" id="ARBA00022692"/>
    </source>
</evidence>
<feature type="transmembrane region" description="Helical" evidence="8">
    <location>
        <begin position="289"/>
        <end position="306"/>
    </location>
</feature>
<evidence type="ECO:0000259" key="9">
    <source>
        <dbReference type="Pfam" id="PF13231"/>
    </source>
</evidence>
<reference evidence="10 11" key="1">
    <citation type="journal article" date="2016" name="Nat. Commun.">
        <title>Thousands of microbial genomes shed light on interconnected biogeochemical processes in an aquifer system.</title>
        <authorList>
            <person name="Anantharaman K."/>
            <person name="Brown C.T."/>
            <person name="Hug L.A."/>
            <person name="Sharon I."/>
            <person name="Castelle C.J."/>
            <person name="Probst A.J."/>
            <person name="Thomas B.C."/>
            <person name="Singh A."/>
            <person name="Wilkins M.J."/>
            <person name="Karaoz U."/>
            <person name="Brodie E.L."/>
            <person name="Williams K.H."/>
            <person name="Hubbard S.S."/>
            <person name="Banfield J.F."/>
        </authorList>
    </citation>
    <scope>NUCLEOTIDE SEQUENCE [LARGE SCALE GENOMIC DNA]</scope>
</reference>
<evidence type="ECO:0000256" key="4">
    <source>
        <dbReference type="ARBA" id="ARBA00022679"/>
    </source>
</evidence>
<comment type="caution">
    <text evidence="10">The sequence shown here is derived from an EMBL/GenBank/DDBJ whole genome shotgun (WGS) entry which is preliminary data.</text>
</comment>
<feature type="transmembrane region" description="Helical" evidence="8">
    <location>
        <begin position="360"/>
        <end position="381"/>
    </location>
</feature>
<dbReference type="GO" id="GO:0009103">
    <property type="term" value="P:lipopolysaccharide biosynthetic process"/>
    <property type="evidence" value="ECO:0007669"/>
    <property type="project" value="UniProtKB-ARBA"/>
</dbReference>
<gene>
    <name evidence="10" type="ORF">A3G33_07220</name>
</gene>
<feature type="transmembrane region" description="Helical" evidence="8">
    <location>
        <begin position="103"/>
        <end position="122"/>
    </location>
</feature>
<evidence type="ECO:0000256" key="3">
    <source>
        <dbReference type="ARBA" id="ARBA00022676"/>
    </source>
</evidence>
<evidence type="ECO:0000313" key="10">
    <source>
        <dbReference type="EMBL" id="OGW98016.1"/>
    </source>
</evidence>
<organism evidence="10 11">
    <name type="scientific">Candidatus Danuiimicrobium aquiferis</name>
    <dbReference type="NCBI Taxonomy" id="1801832"/>
    <lineage>
        <taxon>Bacteria</taxon>
        <taxon>Pseudomonadati</taxon>
        <taxon>Candidatus Omnitrophota</taxon>
        <taxon>Candidatus Danuiimicrobium</taxon>
    </lineage>
</organism>
<keyword evidence="4" id="KW-0808">Transferase</keyword>
<dbReference type="PANTHER" id="PTHR33908:SF11">
    <property type="entry name" value="MEMBRANE PROTEIN"/>
    <property type="match status" value="1"/>
</dbReference>
<comment type="subcellular location">
    <subcellularLocation>
        <location evidence="1">Cell membrane</location>
        <topology evidence="1">Multi-pass membrane protein</topology>
    </subcellularLocation>
</comment>
<dbReference type="InterPro" id="IPR050297">
    <property type="entry name" value="LipidA_mod_glycosyltrf_83"/>
</dbReference>
<dbReference type="GO" id="GO:0005886">
    <property type="term" value="C:plasma membrane"/>
    <property type="evidence" value="ECO:0007669"/>
    <property type="project" value="UniProtKB-SubCell"/>
</dbReference>
<protein>
    <recommendedName>
        <fullName evidence="9">Glycosyltransferase RgtA/B/C/D-like domain-containing protein</fullName>
    </recommendedName>
</protein>